<evidence type="ECO:0000256" key="1">
    <source>
        <dbReference type="SAM" id="Phobius"/>
    </source>
</evidence>
<keyword evidence="1" id="KW-0472">Membrane</keyword>
<keyword evidence="1" id="KW-0812">Transmembrane</keyword>
<dbReference type="EMBL" id="CP163443">
    <property type="protein sequence ID" value="XDQ54763.1"/>
    <property type="molecule type" value="Genomic_DNA"/>
</dbReference>
<name>A0AB39RGC5_9ACTN</name>
<protein>
    <submittedName>
        <fullName evidence="2">Uncharacterized protein</fullName>
    </submittedName>
</protein>
<dbReference type="RefSeq" id="WP_369247962.1">
    <property type="nucleotide sequence ID" value="NZ_CP163443.1"/>
</dbReference>
<proteinExistence type="predicted"/>
<dbReference type="AlphaFoldDB" id="A0AB39RGC5"/>
<reference evidence="2" key="1">
    <citation type="submission" date="2024-07" db="EMBL/GenBank/DDBJ databases">
        <authorList>
            <person name="Yu S.T."/>
        </authorList>
    </citation>
    <scope>NUCLEOTIDE SEQUENCE</scope>
    <source>
        <strain evidence="2">R41</strain>
    </source>
</reference>
<sequence length="147" mass="16043">MDWLAFFGSPIVTLVLTPVAVALYLWGTRARRPSPAKRWAAIGMMPAVAGYGAATVYGLAFLHPLDLCASKTGDGAYMDTMRDYALDHVTVEAFPPRVTCFWGRTMPDGDPQELIASFWARGLMYVGVAVAVPSAAKALLDRRRKPH</sequence>
<feature type="transmembrane region" description="Helical" evidence="1">
    <location>
        <begin position="118"/>
        <end position="140"/>
    </location>
</feature>
<accession>A0AB39RGC5</accession>
<gene>
    <name evidence="2" type="ORF">AB5J53_25435</name>
</gene>
<feature type="transmembrane region" description="Helical" evidence="1">
    <location>
        <begin position="6"/>
        <end position="27"/>
    </location>
</feature>
<evidence type="ECO:0000313" key="2">
    <source>
        <dbReference type="EMBL" id="XDQ54763.1"/>
    </source>
</evidence>
<organism evidence="2">
    <name type="scientific">Streptomyces sp. R41</name>
    <dbReference type="NCBI Taxonomy" id="3238632"/>
    <lineage>
        <taxon>Bacteria</taxon>
        <taxon>Bacillati</taxon>
        <taxon>Actinomycetota</taxon>
        <taxon>Actinomycetes</taxon>
        <taxon>Kitasatosporales</taxon>
        <taxon>Streptomycetaceae</taxon>
        <taxon>Streptomyces</taxon>
    </lineage>
</organism>
<keyword evidence="1" id="KW-1133">Transmembrane helix</keyword>
<feature type="transmembrane region" description="Helical" evidence="1">
    <location>
        <begin position="39"/>
        <end position="62"/>
    </location>
</feature>